<accession>A0AAX4HUB4</accession>
<evidence type="ECO:0000313" key="1">
    <source>
        <dbReference type="EMBL" id="WPU66964.1"/>
    </source>
</evidence>
<organism evidence="1 2">
    <name type="scientific">Peredibacter starrii</name>
    <dbReference type="NCBI Taxonomy" id="28202"/>
    <lineage>
        <taxon>Bacteria</taxon>
        <taxon>Pseudomonadati</taxon>
        <taxon>Bdellovibrionota</taxon>
        <taxon>Bacteriovoracia</taxon>
        <taxon>Bacteriovoracales</taxon>
        <taxon>Bacteriovoracaceae</taxon>
        <taxon>Peredibacter</taxon>
    </lineage>
</organism>
<dbReference type="KEGG" id="psti:SOO65_09395"/>
<dbReference type="Proteomes" id="UP001324634">
    <property type="component" value="Chromosome"/>
</dbReference>
<keyword evidence="2" id="KW-1185">Reference proteome</keyword>
<proteinExistence type="predicted"/>
<dbReference type="RefSeq" id="WP_321399686.1">
    <property type="nucleotide sequence ID" value="NZ_CP139487.1"/>
</dbReference>
<reference evidence="1 2" key="1">
    <citation type="submission" date="2023-11" db="EMBL/GenBank/DDBJ databases">
        <title>Peredibacter starrii A3.12.</title>
        <authorList>
            <person name="Mitchell R.J."/>
        </authorList>
    </citation>
    <scope>NUCLEOTIDE SEQUENCE [LARGE SCALE GENOMIC DNA]</scope>
    <source>
        <strain evidence="1 2">A3.12</strain>
    </source>
</reference>
<dbReference type="AlphaFoldDB" id="A0AAX4HUB4"/>
<dbReference type="EMBL" id="CP139487">
    <property type="protein sequence ID" value="WPU66964.1"/>
    <property type="molecule type" value="Genomic_DNA"/>
</dbReference>
<protein>
    <submittedName>
        <fullName evidence="1">Uncharacterized protein</fullName>
    </submittedName>
</protein>
<sequence length="46" mass="5379">MKVFITYSLVDLMRTPMKEMLYLRMTKTHLTKDVVGIAFALFMVGH</sequence>
<evidence type="ECO:0000313" key="2">
    <source>
        <dbReference type="Proteomes" id="UP001324634"/>
    </source>
</evidence>
<gene>
    <name evidence="1" type="ORF">SOO65_09395</name>
</gene>
<name>A0AAX4HUB4_9BACT</name>